<dbReference type="Gene3D" id="1.10.10.10">
    <property type="entry name" value="Winged helix-like DNA-binding domain superfamily/Winged helix DNA-binding domain"/>
    <property type="match status" value="1"/>
</dbReference>
<dbReference type="OrthoDB" id="5174513at2"/>
<proteinExistence type="inferred from homology"/>
<dbReference type="PANTHER" id="PTHR18964:SF149">
    <property type="entry name" value="BIFUNCTIONAL UDP-N-ACETYLGLUCOSAMINE 2-EPIMERASE_N-ACETYLMANNOSAMINE KINASE"/>
    <property type="match status" value="1"/>
</dbReference>
<dbReference type="InterPro" id="IPR036390">
    <property type="entry name" value="WH_DNA-bd_sf"/>
</dbReference>
<dbReference type="EMBL" id="LLZH01000281">
    <property type="protein sequence ID" value="KUL29161.1"/>
    <property type="molecule type" value="Genomic_DNA"/>
</dbReference>
<keyword evidence="3" id="KW-1185">Reference proteome</keyword>
<accession>A0A101JLT6</accession>
<reference evidence="2 3" key="1">
    <citation type="submission" date="2015-10" db="EMBL/GenBank/DDBJ databases">
        <authorList>
            <person name="Gilbert D.G."/>
        </authorList>
    </citation>
    <scope>NUCLEOTIDE SEQUENCE [LARGE SCALE GENOMIC DNA]</scope>
    <source>
        <strain evidence="2 3">NRRL B-16712</strain>
    </source>
</reference>
<comment type="caution">
    <text evidence="2">The sequence shown here is derived from an EMBL/GenBank/DDBJ whole genome shotgun (WGS) entry which is preliminary data.</text>
</comment>
<evidence type="ECO:0000256" key="1">
    <source>
        <dbReference type="ARBA" id="ARBA00006479"/>
    </source>
</evidence>
<comment type="similarity">
    <text evidence="1">Belongs to the ROK (NagC/XylR) family.</text>
</comment>
<dbReference type="PANTHER" id="PTHR18964">
    <property type="entry name" value="ROK (REPRESSOR, ORF, KINASE) FAMILY"/>
    <property type="match status" value="1"/>
</dbReference>
<dbReference type="InterPro" id="IPR000600">
    <property type="entry name" value="ROK"/>
</dbReference>
<evidence type="ECO:0000313" key="2">
    <source>
        <dbReference type="EMBL" id="KUL29161.1"/>
    </source>
</evidence>
<dbReference type="Proteomes" id="UP000053244">
    <property type="component" value="Unassembled WGS sequence"/>
</dbReference>
<dbReference type="InterPro" id="IPR043129">
    <property type="entry name" value="ATPase_NBD"/>
</dbReference>
<dbReference type="Gene3D" id="3.30.420.40">
    <property type="match status" value="3"/>
</dbReference>
<dbReference type="SUPFAM" id="SSF46785">
    <property type="entry name" value="Winged helix' DNA-binding domain"/>
    <property type="match status" value="1"/>
</dbReference>
<organism evidence="2 3">
    <name type="scientific">Actinoplanes awajinensis subsp. mycoplanecinus</name>
    <dbReference type="NCBI Taxonomy" id="135947"/>
    <lineage>
        <taxon>Bacteria</taxon>
        <taxon>Bacillati</taxon>
        <taxon>Actinomycetota</taxon>
        <taxon>Actinomycetes</taxon>
        <taxon>Micromonosporales</taxon>
        <taxon>Micromonosporaceae</taxon>
        <taxon>Actinoplanes</taxon>
    </lineage>
</organism>
<dbReference type="SUPFAM" id="SSF53067">
    <property type="entry name" value="Actin-like ATPase domain"/>
    <property type="match status" value="2"/>
</dbReference>
<dbReference type="InterPro" id="IPR036388">
    <property type="entry name" value="WH-like_DNA-bd_sf"/>
</dbReference>
<sequence length="350" mass="35636">MPPEGDVVSVPHQEAVRRRNLGAVLRYVHLRGATSRAELTSELGLNRSTIGALAAELTAVGLVHEGAPRASGRAGRPSPVVRTNAAGFSAYALTVEAGRLRAARIGLGGDILDSRTVARPSGNDLTATLTGLARELRPTDGSVPLGCAVAVVGTDRDPALGETLGEALGLDHPVQVGNLADLAALAEHTRGAAVGVDDVIHLHGDDGISAGLIIGGRGFTGHNGIGAQAGHMVVNPDGHPCRCGHRGCWEAEISAAAGDRARAALWLGHGLANLVNILNPGAVVFGGTLAGLYRDGHDQVRGRLHASALPACRAGLRLSVALLGDDAPLIGAAELAFERLLSDPLNTAAA</sequence>
<evidence type="ECO:0000313" key="3">
    <source>
        <dbReference type="Proteomes" id="UP000053244"/>
    </source>
</evidence>
<gene>
    <name evidence="2" type="ORF">ADL15_28775</name>
</gene>
<dbReference type="Pfam" id="PF00480">
    <property type="entry name" value="ROK"/>
    <property type="match status" value="2"/>
</dbReference>
<protein>
    <recommendedName>
        <fullName evidence="4">ROK family transcriptional regulator</fullName>
    </recommendedName>
</protein>
<dbReference type="AlphaFoldDB" id="A0A101JLT6"/>
<name>A0A101JLT6_9ACTN</name>
<evidence type="ECO:0008006" key="4">
    <source>
        <dbReference type="Google" id="ProtNLM"/>
    </source>
</evidence>